<organism evidence="4 5">
    <name type="scientific">Mucor plumbeus</name>
    <dbReference type="NCBI Taxonomy" id="97098"/>
    <lineage>
        <taxon>Eukaryota</taxon>
        <taxon>Fungi</taxon>
        <taxon>Fungi incertae sedis</taxon>
        <taxon>Mucoromycota</taxon>
        <taxon>Mucoromycotina</taxon>
        <taxon>Mucoromycetes</taxon>
        <taxon>Mucorales</taxon>
        <taxon>Mucorineae</taxon>
        <taxon>Mucoraceae</taxon>
        <taxon>Mucor</taxon>
    </lineage>
</organism>
<gene>
    <name evidence="4" type="ORF">INT46_004105</name>
</gene>
<dbReference type="SMART" id="SM00271">
    <property type="entry name" value="DnaJ"/>
    <property type="match status" value="1"/>
</dbReference>
<dbReference type="CDD" id="cd10747">
    <property type="entry name" value="DnaJ_C"/>
    <property type="match status" value="1"/>
</dbReference>
<accession>A0A8H7QWI9</accession>
<evidence type="ECO:0000313" key="5">
    <source>
        <dbReference type="Proteomes" id="UP000650833"/>
    </source>
</evidence>
<proteinExistence type="predicted"/>
<feature type="region of interest" description="Disordered" evidence="2">
    <location>
        <begin position="128"/>
        <end position="171"/>
    </location>
</feature>
<reference evidence="4" key="1">
    <citation type="submission" date="2020-12" db="EMBL/GenBank/DDBJ databases">
        <title>Metabolic potential, ecology and presence of endohyphal bacteria is reflected in genomic diversity of Mucoromycotina.</title>
        <authorList>
            <person name="Muszewska A."/>
            <person name="Okrasinska A."/>
            <person name="Steczkiewicz K."/>
            <person name="Drgas O."/>
            <person name="Orlowska M."/>
            <person name="Perlinska-Lenart U."/>
            <person name="Aleksandrzak-Piekarczyk T."/>
            <person name="Szatraj K."/>
            <person name="Zielenkiewicz U."/>
            <person name="Pilsyk S."/>
            <person name="Malc E."/>
            <person name="Mieczkowski P."/>
            <person name="Kruszewska J.S."/>
            <person name="Biernat P."/>
            <person name="Pawlowska J."/>
        </authorList>
    </citation>
    <scope>NUCLEOTIDE SEQUENCE</scope>
    <source>
        <strain evidence="4">CBS 226.32</strain>
    </source>
</reference>
<dbReference type="GO" id="GO:0051082">
    <property type="term" value="F:unfolded protein binding"/>
    <property type="evidence" value="ECO:0007669"/>
    <property type="project" value="InterPro"/>
</dbReference>
<dbReference type="GO" id="GO:0051087">
    <property type="term" value="F:protein-folding chaperone binding"/>
    <property type="evidence" value="ECO:0007669"/>
    <property type="project" value="TreeGrafter"/>
</dbReference>
<comment type="caution">
    <text evidence="4">The sequence shown here is derived from an EMBL/GenBank/DDBJ whole genome shotgun (WGS) entry which is preliminary data.</text>
</comment>
<dbReference type="PROSITE" id="PS50076">
    <property type="entry name" value="DNAJ_2"/>
    <property type="match status" value="1"/>
</dbReference>
<dbReference type="InterPro" id="IPR008971">
    <property type="entry name" value="HSP40/DnaJ_pept-bd"/>
</dbReference>
<evidence type="ECO:0000313" key="4">
    <source>
        <dbReference type="EMBL" id="KAG2200036.1"/>
    </source>
</evidence>
<keyword evidence="5" id="KW-1185">Reference proteome</keyword>
<dbReference type="Pfam" id="PF00226">
    <property type="entry name" value="DnaJ"/>
    <property type="match status" value="1"/>
</dbReference>
<dbReference type="GO" id="GO:0006457">
    <property type="term" value="P:protein folding"/>
    <property type="evidence" value="ECO:0007669"/>
    <property type="project" value="InterPro"/>
</dbReference>
<dbReference type="FunFam" id="2.60.260.20:FF:000002">
    <property type="entry name" value="Dnaj homolog subfamily b member"/>
    <property type="match status" value="1"/>
</dbReference>
<evidence type="ECO:0000259" key="3">
    <source>
        <dbReference type="PROSITE" id="PS50076"/>
    </source>
</evidence>
<dbReference type="EMBL" id="JAEPRC010000328">
    <property type="protein sequence ID" value="KAG2200036.1"/>
    <property type="molecule type" value="Genomic_DNA"/>
</dbReference>
<dbReference type="FunFam" id="2.60.260.20:FF:000013">
    <property type="entry name" value="DnaJ subfamily B member 11"/>
    <property type="match status" value="1"/>
</dbReference>
<dbReference type="Gene3D" id="2.60.260.20">
    <property type="entry name" value="Urease metallochaperone UreE, N-terminal domain"/>
    <property type="match status" value="2"/>
</dbReference>
<dbReference type="PANTHER" id="PTHR24078">
    <property type="entry name" value="DNAJ HOMOLOG SUBFAMILY C MEMBER"/>
    <property type="match status" value="1"/>
</dbReference>
<dbReference type="OrthoDB" id="10250354at2759"/>
<dbReference type="SUPFAM" id="SSF46565">
    <property type="entry name" value="Chaperone J-domain"/>
    <property type="match status" value="1"/>
</dbReference>
<dbReference type="InterPro" id="IPR018253">
    <property type="entry name" value="DnaJ_domain_CS"/>
</dbReference>
<protein>
    <recommendedName>
        <fullName evidence="3">J domain-containing protein</fullName>
    </recommendedName>
</protein>
<dbReference type="Pfam" id="PF01556">
    <property type="entry name" value="DnaJ_C"/>
    <property type="match status" value="1"/>
</dbReference>
<feature type="compositionally biased region" description="Polar residues" evidence="2">
    <location>
        <begin position="162"/>
        <end position="171"/>
    </location>
</feature>
<dbReference type="InterPro" id="IPR051339">
    <property type="entry name" value="DnaJ_subfamily_B"/>
</dbReference>
<evidence type="ECO:0000256" key="1">
    <source>
        <dbReference type="ARBA" id="ARBA00023186"/>
    </source>
</evidence>
<dbReference type="PRINTS" id="PR00625">
    <property type="entry name" value="JDOMAIN"/>
</dbReference>
<dbReference type="PROSITE" id="PS00636">
    <property type="entry name" value="DNAJ_1"/>
    <property type="match status" value="1"/>
</dbReference>
<dbReference type="AlphaFoldDB" id="A0A8H7QWI9"/>
<feature type="domain" description="J" evidence="3">
    <location>
        <begin position="5"/>
        <end position="69"/>
    </location>
</feature>
<dbReference type="CDD" id="cd06257">
    <property type="entry name" value="DnaJ"/>
    <property type="match status" value="1"/>
</dbReference>
<dbReference type="InterPro" id="IPR001623">
    <property type="entry name" value="DnaJ_domain"/>
</dbReference>
<dbReference type="GO" id="GO:0005829">
    <property type="term" value="C:cytosol"/>
    <property type="evidence" value="ECO:0007669"/>
    <property type="project" value="TreeGrafter"/>
</dbReference>
<dbReference type="PANTHER" id="PTHR24078:SF553">
    <property type="entry name" value="DNAJ HOMOLOG SUBFAMILY B MEMBER 5"/>
    <property type="match status" value="1"/>
</dbReference>
<name>A0A8H7QWI9_9FUNG</name>
<evidence type="ECO:0000256" key="2">
    <source>
        <dbReference type="SAM" id="MobiDB-lite"/>
    </source>
</evidence>
<dbReference type="InterPro" id="IPR036869">
    <property type="entry name" value="J_dom_sf"/>
</dbReference>
<dbReference type="InterPro" id="IPR002939">
    <property type="entry name" value="DnaJ_C"/>
</dbReference>
<sequence length="364" mass="41265">MEETNYYKILGVPKNASEAEIKTAYRKKALKYHPDRNKDKSAKHQFQQISEAFEVLGDEIKRRQYDAEFACGRKRSFNASVNPEETFAHFFSSPTSNFHFSANGASNSPEDLFAHFFSTSNMSQSSSEDEDFSDLFRNHTYQPPSPPYSQATNRKRFRSRKQPSNFPSYSSFNYDYEPSHNNFSSQSSQQKPQSVKRSLLVSLEDLYTGTTKKLKVTRNTPGQTIDKILTVNVKPGSKTGSKIYFSGEGDALSSGKMQDLVFEIEQKPHESFVRKGDNLYTTVNLSLKEALTGFKKSIPRLDGKTMATVETQNRIIQTGQEEILIGEGMPNEQTGEKGDLIVKFNVEFPESLTPEQTQNLKKIL</sequence>
<dbReference type="SUPFAM" id="SSF49493">
    <property type="entry name" value="HSP40/DnaJ peptide-binding domain"/>
    <property type="match status" value="2"/>
</dbReference>
<dbReference type="Gene3D" id="1.10.287.110">
    <property type="entry name" value="DnaJ domain"/>
    <property type="match status" value="1"/>
</dbReference>
<keyword evidence="1" id="KW-0143">Chaperone</keyword>
<dbReference type="Proteomes" id="UP000650833">
    <property type="component" value="Unassembled WGS sequence"/>
</dbReference>